<protein>
    <submittedName>
        <fullName evidence="2">Protein containing transglutaminase-like domain, putative cysteine protease</fullName>
    </submittedName>
</protein>
<evidence type="ECO:0000313" key="2">
    <source>
        <dbReference type="EMBL" id="AGS53604.1"/>
    </source>
</evidence>
<evidence type="ECO:0000259" key="1">
    <source>
        <dbReference type="SMART" id="SM00460"/>
    </source>
</evidence>
<dbReference type="InterPro" id="IPR038765">
    <property type="entry name" value="Papain-like_cys_pep_sf"/>
</dbReference>
<sequence>MKTVNFQYQTKLAFSSPASDHRFLLRILPQSDERQRIKNISWHISPQAVVWNSSDGFGNEALSGCIEAPHNHFSFGINGTAEISSEPYTMRGKPECILSYPTELTKPQANLIDFYKSLECTAEKSTLQRVQFFGSAVHQHLHYERGITTNATTAAEAFNIGTGVCQDYAHILLTLLRLDGTPCRYVMGLASDYGETHAWVEAWIADRYYGIDPTRNKLIDEGYLALSHGRDFEDASVERGIFKGSCRGIQTIILNMEIEQ</sequence>
<dbReference type="EMBL" id="JQ844237">
    <property type="protein sequence ID" value="AGS53604.1"/>
    <property type="molecule type" value="Genomic_DNA"/>
</dbReference>
<dbReference type="GO" id="GO:0006508">
    <property type="term" value="P:proteolysis"/>
    <property type="evidence" value="ECO:0007669"/>
    <property type="project" value="UniProtKB-KW"/>
</dbReference>
<dbReference type="Pfam" id="PF01841">
    <property type="entry name" value="Transglut_core"/>
    <property type="match status" value="1"/>
</dbReference>
<accession>A0A806KK29</accession>
<organism evidence="2">
    <name type="scientific">uncultured bacterium contig00070</name>
    <dbReference type="NCBI Taxonomy" id="1181551"/>
    <lineage>
        <taxon>Bacteria</taxon>
        <taxon>environmental samples</taxon>
    </lineage>
</organism>
<proteinExistence type="predicted"/>
<keyword evidence="2" id="KW-0645">Protease</keyword>
<dbReference type="GO" id="GO:0008233">
    <property type="term" value="F:peptidase activity"/>
    <property type="evidence" value="ECO:0007669"/>
    <property type="project" value="UniProtKB-KW"/>
</dbReference>
<keyword evidence="2" id="KW-0378">Hydrolase</keyword>
<reference evidence="2" key="1">
    <citation type="submission" date="2012-03" db="EMBL/GenBank/DDBJ databases">
        <title>Functional metagenomics reveals considerable lignocellulase gene clusters in the gut microbiome of a wood-feeding higher termite.</title>
        <authorList>
            <person name="Liu N."/>
        </authorList>
    </citation>
    <scope>NUCLEOTIDE SEQUENCE</scope>
</reference>
<dbReference type="Pfam" id="PF08379">
    <property type="entry name" value="Bact_transglu_N"/>
    <property type="match status" value="1"/>
</dbReference>
<dbReference type="SUPFAM" id="SSF54001">
    <property type="entry name" value="Cysteine proteinases"/>
    <property type="match status" value="1"/>
</dbReference>
<name>A0A806KK29_9BACT</name>
<dbReference type="PANTHER" id="PTHR33490">
    <property type="entry name" value="BLR5614 PROTEIN-RELATED"/>
    <property type="match status" value="1"/>
</dbReference>
<dbReference type="Gene3D" id="3.10.620.30">
    <property type="match status" value="1"/>
</dbReference>
<dbReference type="AlphaFoldDB" id="A0A806KK29"/>
<dbReference type="InterPro" id="IPR002931">
    <property type="entry name" value="Transglutaminase-like"/>
</dbReference>
<dbReference type="PANTHER" id="PTHR33490:SF6">
    <property type="entry name" value="SLL1049 PROTEIN"/>
    <property type="match status" value="1"/>
</dbReference>
<dbReference type="SMART" id="SM00460">
    <property type="entry name" value="TGc"/>
    <property type="match status" value="1"/>
</dbReference>
<feature type="domain" description="Transglutaminase-like" evidence="1">
    <location>
        <begin position="157"/>
        <end position="215"/>
    </location>
</feature>
<dbReference type="InterPro" id="IPR013589">
    <property type="entry name" value="Bac_transglu_N"/>
</dbReference>